<name>A0A550BZ87_9AGAR</name>
<proteinExistence type="predicted"/>
<dbReference type="Proteomes" id="UP000320762">
    <property type="component" value="Unassembled WGS sequence"/>
</dbReference>
<dbReference type="AlphaFoldDB" id="A0A550BZ87"/>
<evidence type="ECO:0000313" key="3">
    <source>
        <dbReference type="Proteomes" id="UP000320762"/>
    </source>
</evidence>
<feature type="non-terminal residue" evidence="1">
    <location>
        <position position="59"/>
    </location>
</feature>
<dbReference type="EMBL" id="VDMD01000042">
    <property type="protein sequence ID" value="TRM57864.1"/>
    <property type="molecule type" value="Genomic_DNA"/>
</dbReference>
<reference evidence="1" key="2">
    <citation type="submission" date="2019-06" db="EMBL/GenBank/DDBJ databases">
        <authorList>
            <consortium name="DOE Joint Genome Institute"/>
            <person name="Ahrendt S.R."/>
            <person name="Cantor M.N."/>
            <person name="Hua S.X."/>
        </authorList>
    </citation>
    <scope>NUCLEOTIDE SEQUENCE</scope>
    <source>
        <strain evidence="1">NL-1724</strain>
    </source>
</reference>
<organism evidence="1 3">
    <name type="scientific">Schizophyllum amplum</name>
    <dbReference type="NCBI Taxonomy" id="97359"/>
    <lineage>
        <taxon>Eukaryota</taxon>
        <taxon>Fungi</taxon>
        <taxon>Dikarya</taxon>
        <taxon>Basidiomycota</taxon>
        <taxon>Agaricomycotina</taxon>
        <taxon>Agaricomycetes</taxon>
        <taxon>Agaricomycetidae</taxon>
        <taxon>Agaricales</taxon>
        <taxon>Schizophyllaceae</taxon>
        <taxon>Schizophyllum</taxon>
    </lineage>
</organism>
<gene>
    <name evidence="1" type="ORF">BD626DRAFT_513754</name>
    <name evidence="2" type="ORF">BD626DRAFT_513767</name>
</gene>
<dbReference type="EMBL" id="VDMD01000042">
    <property type="protein sequence ID" value="TRM57859.1"/>
    <property type="molecule type" value="Genomic_DNA"/>
</dbReference>
<evidence type="ECO:0000313" key="2">
    <source>
        <dbReference type="EMBL" id="TRM57864.1"/>
    </source>
</evidence>
<evidence type="ECO:0000313" key="1">
    <source>
        <dbReference type="EMBL" id="TRM57859.1"/>
    </source>
</evidence>
<reference evidence="1 3" key="1">
    <citation type="journal article" date="2019" name="New Phytol.">
        <title>Comparative genomics reveals unique wood-decay strategies and fruiting body development in the Schizophyllaceae.</title>
        <authorList>
            <person name="Almasi E."/>
            <person name="Sahu N."/>
            <person name="Krizsan K."/>
            <person name="Balint B."/>
            <person name="Kovacs G.M."/>
            <person name="Kiss B."/>
            <person name="Cseklye J."/>
            <person name="Drula E."/>
            <person name="Henrissat B."/>
            <person name="Nagy I."/>
            <person name="Chovatia M."/>
            <person name="Adam C."/>
            <person name="LaButti K."/>
            <person name="Lipzen A."/>
            <person name="Riley R."/>
            <person name="Grigoriev I.V."/>
            <person name="Nagy L.G."/>
        </authorList>
    </citation>
    <scope>NUCLEOTIDE SEQUENCE [LARGE SCALE GENOMIC DNA]</scope>
    <source>
        <strain evidence="1 3">NL-1724</strain>
    </source>
</reference>
<comment type="caution">
    <text evidence="1">The sequence shown here is derived from an EMBL/GenBank/DDBJ whole genome shotgun (WGS) entry which is preliminary data.</text>
</comment>
<protein>
    <submittedName>
        <fullName evidence="1">Uncharacterized protein</fullName>
    </submittedName>
</protein>
<sequence>MRQRIAVRRATFGRVRVCGIRRARYVRDFRQGLAYDARCGGGDGAVGLKVRGMFRSFEL</sequence>
<accession>A0A550BZ87</accession>
<keyword evidence="3" id="KW-1185">Reference proteome</keyword>